<comment type="similarity">
    <text evidence="1">Belongs to the bacterial solute-binding protein 7 family.</text>
</comment>
<dbReference type="PIRSF" id="PIRSF006470">
    <property type="entry name" value="DctB"/>
    <property type="match status" value="1"/>
</dbReference>
<accession>A0A831RVS9</accession>
<feature type="signal peptide" evidence="4">
    <location>
        <begin position="1"/>
        <end position="22"/>
    </location>
</feature>
<dbReference type="PANTHER" id="PTHR33376">
    <property type="match status" value="1"/>
</dbReference>
<evidence type="ECO:0000256" key="4">
    <source>
        <dbReference type="SAM" id="SignalP"/>
    </source>
</evidence>
<gene>
    <name evidence="5" type="ORF">ENJ12_02810</name>
</gene>
<protein>
    <submittedName>
        <fullName evidence="5">DctP family TRAP transporter solute-binding subunit</fullName>
    </submittedName>
</protein>
<organism evidence="5">
    <name type="scientific">Thiolapillus brandeum</name>
    <dbReference type="NCBI Taxonomy" id="1076588"/>
    <lineage>
        <taxon>Bacteria</taxon>
        <taxon>Pseudomonadati</taxon>
        <taxon>Pseudomonadota</taxon>
        <taxon>Gammaproteobacteria</taxon>
        <taxon>Chromatiales</taxon>
        <taxon>Sedimenticolaceae</taxon>
        <taxon>Thiolapillus</taxon>
    </lineage>
</organism>
<proteinExistence type="inferred from homology"/>
<dbReference type="InterPro" id="IPR038404">
    <property type="entry name" value="TRAP_DctP_sf"/>
</dbReference>
<keyword evidence="2" id="KW-0813">Transport</keyword>
<dbReference type="GO" id="GO:0030288">
    <property type="term" value="C:outer membrane-bounded periplasmic space"/>
    <property type="evidence" value="ECO:0007669"/>
    <property type="project" value="InterPro"/>
</dbReference>
<dbReference type="GO" id="GO:0015740">
    <property type="term" value="P:C4-dicarboxylate transport"/>
    <property type="evidence" value="ECO:0007669"/>
    <property type="project" value="TreeGrafter"/>
</dbReference>
<dbReference type="NCBIfam" id="NF037995">
    <property type="entry name" value="TRAP_S1"/>
    <property type="match status" value="1"/>
</dbReference>
<evidence type="ECO:0000256" key="1">
    <source>
        <dbReference type="ARBA" id="ARBA00009023"/>
    </source>
</evidence>
<evidence type="ECO:0000256" key="3">
    <source>
        <dbReference type="ARBA" id="ARBA00022729"/>
    </source>
</evidence>
<dbReference type="GO" id="GO:0055085">
    <property type="term" value="P:transmembrane transport"/>
    <property type="evidence" value="ECO:0007669"/>
    <property type="project" value="InterPro"/>
</dbReference>
<name>A0A831RVS9_9GAMM</name>
<evidence type="ECO:0000313" key="5">
    <source>
        <dbReference type="EMBL" id="HEC05755.1"/>
    </source>
</evidence>
<sequence length="335" mass="37246">MKRFSGILLAAAFSLSATGVVAQEYVIKFSHVVAPGTPKGKAADLFAKLVNERMKGKVHVEVFPNSQLYNDNKVMEAMRLSDSKTTGIMAAPSLSKFVKFSRTIQAFDIPYLFNDINDVHKLVDSPLMAKMTQPLERKGLKAISLWDNGMKVFSIRGDRPLKKVPDDFRGKKFRIQSSEVHAAMIKALGGVPQKLPFKEVYQALSQGVVDGQENAWSNVYSKKFYEVQDYITVSNHSYLGYMVVVSASFWNGLPDDIRKELTAIMAEATEANRRFAAEADKGDRARIEAAGKAKVVELTADELAQWRKAVSGVEGKFSKQIGRDLLKQIHDLLGH</sequence>
<dbReference type="AlphaFoldDB" id="A0A831RVS9"/>
<dbReference type="Gene3D" id="3.40.190.170">
    <property type="entry name" value="Bacterial extracellular solute-binding protein, family 7"/>
    <property type="match status" value="1"/>
</dbReference>
<dbReference type="EMBL" id="DRLF01000106">
    <property type="protein sequence ID" value="HEC05755.1"/>
    <property type="molecule type" value="Genomic_DNA"/>
</dbReference>
<reference evidence="5" key="1">
    <citation type="journal article" date="2020" name="mSystems">
        <title>Genome- and Community-Level Interaction Insights into Carbon Utilization and Element Cycling Functions of Hydrothermarchaeota in Hydrothermal Sediment.</title>
        <authorList>
            <person name="Zhou Z."/>
            <person name="Liu Y."/>
            <person name="Xu W."/>
            <person name="Pan J."/>
            <person name="Luo Z.H."/>
            <person name="Li M."/>
        </authorList>
    </citation>
    <scope>NUCLEOTIDE SEQUENCE [LARGE SCALE GENOMIC DNA]</scope>
    <source>
        <strain evidence="5">HyVt-458</strain>
    </source>
</reference>
<dbReference type="Proteomes" id="UP000886339">
    <property type="component" value="Unassembled WGS sequence"/>
</dbReference>
<feature type="chain" id="PRO_5033053834" evidence="4">
    <location>
        <begin position="23"/>
        <end position="335"/>
    </location>
</feature>
<dbReference type="PANTHER" id="PTHR33376:SF7">
    <property type="entry name" value="C4-DICARBOXYLATE-BINDING PROTEIN DCTB"/>
    <property type="match status" value="1"/>
</dbReference>
<dbReference type="NCBIfam" id="TIGR00787">
    <property type="entry name" value="dctP"/>
    <property type="match status" value="1"/>
</dbReference>
<evidence type="ECO:0000256" key="2">
    <source>
        <dbReference type="ARBA" id="ARBA00022448"/>
    </source>
</evidence>
<dbReference type="InterPro" id="IPR004682">
    <property type="entry name" value="TRAP_DctP"/>
</dbReference>
<comment type="caution">
    <text evidence="5">The sequence shown here is derived from an EMBL/GenBank/DDBJ whole genome shotgun (WGS) entry which is preliminary data.</text>
</comment>
<keyword evidence="3 4" id="KW-0732">Signal</keyword>
<dbReference type="InterPro" id="IPR018389">
    <property type="entry name" value="DctP_fam"/>
</dbReference>
<dbReference type="Pfam" id="PF03480">
    <property type="entry name" value="DctP"/>
    <property type="match status" value="1"/>
</dbReference>
<dbReference type="CDD" id="cd13674">
    <property type="entry name" value="PBP2_TRAP_SBP_like_1"/>
    <property type="match status" value="1"/>
</dbReference>